<dbReference type="PANTHER" id="PTHR23084:SF263">
    <property type="entry name" value="MORN REPEAT-CONTAINING PROTEIN 1"/>
    <property type="match status" value="1"/>
</dbReference>
<dbReference type="PANTHER" id="PTHR23084">
    <property type="entry name" value="PHOSPHATIDYLINOSITOL-4-PHOSPHATE 5-KINASE RELATED"/>
    <property type="match status" value="1"/>
</dbReference>
<sequence length="228" mass="26564">MSKPCKNTKHSKEYPNSKILIEKRQEAHQTTQEKVESHHALLAHFKKELANYQSFIRVNQQKIWEMAVSQKIQEEANQHFIDSLQIALHQMNNELKIADSLINIPVPQKEVLRFKNSKGKQVIYLGEVANGKANGQGIGILETGAIYEGSWKNNFREGKGIYQWADGEKYEGEFVKDERNAFGIYFWKNGERYEGYWRNDKRHGKGKVLDKNGKEKLNGEWKDDQIIR</sequence>
<dbReference type="Gene3D" id="2.20.110.10">
    <property type="entry name" value="Histone H3 K4-specific methyltransferase SET7/9 N-terminal domain"/>
    <property type="match status" value="2"/>
</dbReference>
<dbReference type="Pfam" id="PF02493">
    <property type="entry name" value="MORN"/>
    <property type="match status" value="4"/>
</dbReference>
<evidence type="ECO:0000313" key="3">
    <source>
        <dbReference type="Proteomes" id="UP000199513"/>
    </source>
</evidence>
<dbReference type="OrthoDB" id="1173761at2"/>
<dbReference type="SMART" id="SM00698">
    <property type="entry name" value="MORN"/>
    <property type="match status" value="3"/>
</dbReference>
<dbReference type="EMBL" id="FONY01000011">
    <property type="protein sequence ID" value="SFE96225.1"/>
    <property type="molecule type" value="Genomic_DNA"/>
</dbReference>
<protein>
    <submittedName>
        <fullName evidence="2">Uncharacterized conserved protein</fullName>
    </submittedName>
</protein>
<proteinExistence type="predicted"/>
<dbReference type="InterPro" id="IPR003409">
    <property type="entry name" value="MORN"/>
</dbReference>
<gene>
    <name evidence="2" type="ORF">SAMN04488541_101134</name>
</gene>
<organism evidence="2 3">
    <name type="scientific">Thermoflexibacter ruber</name>
    <dbReference type="NCBI Taxonomy" id="1003"/>
    <lineage>
        <taxon>Bacteria</taxon>
        <taxon>Pseudomonadati</taxon>
        <taxon>Bacteroidota</taxon>
        <taxon>Cytophagia</taxon>
        <taxon>Cytophagales</taxon>
        <taxon>Thermoflexibacteraceae</taxon>
        <taxon>Thermoflexibacter</taxon>
    </lineage>
</organism>
<dbReference type="Proteomes" id="UP000199513">
    <property type="component" value="Unassembled WGS sequence"/>
</dbReference>
<dbReference type="RefSeq" id="WP_091542773.1">
    <property type="nucleotide sequence ID" value="NZ_FONY01000011.1"/>
</dbReference>
<name>A0A1I2ETR4_9BACT</name>
<keyword evidence="1" id="KW-0677">Repeat</keyword>
<dbReference type="AlphaFoldDB" id="A0A1I2ETR4"/>
<dbReference type="STRING" id="1003.SAMN04488541_101134"/>
<evidence type="ECO:0000256" key="1">
    <source>
        <dbReference type="ARBA" id="ARBA00022737"/>
    </source>
</evidence>
<dbReference type="SUPFAM" id="SSF82185">
    <property type="entry name" value="Histone H3 K4-specific methyltransferase SET7/9 N-terminal domain"/>
    <property type="match status" value="1"/>
</dbReference>
<reference evidence="3" key="1">
    <citation type="submission" date="2016-10" db="EMBL/GenBank/DDBJ databases">
        <authorList>
            <person name="Varghese N."/>
            <person name="Submissions S."/>
        </authorList>
    </citation>
    <scope>NUCLEOTIDE SEQUENCE [LARGE SCALE GENOMIC DNA]</scope>
    <source>
        <strain>GEY</strain>
        <strain evidence="3">DSM 9560</strain>
    </source>
</reference>
<keyword evidence="3" id="KW-1185">Reference proteome</keyword>
<evidence type="ECO:0000313" key="2">
    <source>
        <dbReference type="EMBL" id="SFE96225.1"/>
    </source>
</evidence>
<accession>A0A1I2ETR4</accession>